<dbReference type="Proteomes" id="UP000305398">
    <property type="component" value="Chromosome"/>
</dbReference>
<evidence type="ECO:0000259" key="8">
    <source>
        <dbReference type="PROSITE" id="PS50850"/>
    </source>
</evidence>
<keyword evidence="3" id="KW-1003">Cell membrane</keyword>
<dbReference type="PANTHER" id="PTHR23513">
    <property type="entry name" value="INTEGRAL MEMBRANE EFFLUX PROTEIN-RELATED"/>
    <property type="match status" value="1"/>
</dbReference>
<evidence type="ECO:0000256" key="3">
    <source>
        <dbReference type="ARBA" id="ARBA00022475"/>
    </source>
</evidence>
<dbReference type="OrthoDB" id="9775268at2"/>
<dbReference type="InterPro" id="IPR036259">
    <property type="entry name" value="MFS_trans_sf"/>
</dbReference>
<dbReference type="EMBL" id="CP040896">
    <property type="protein sequence ID" value="QDA61551.1"/>
    <property type="molecule type" value="Genomic_DNA"/>
</dbReference>
<keyword evidence="6 7" id="KW-0472">Membrane</keyword>
<feature type="transmembrane region" description="Helical" evidence="7">
    <location>
        <begin position="65"/>
        <end position="87"/>
    </location>
</feature>
<dbReference type="GO" id="GO:0005886">
    <property type="term" value="C:plasma membrane"/>
    <property type="evidence" value="ECO:0007669"/>
    <property type="project" value="UniProtKB-SubCell"/>
</dbReference>
<dbReference type="GO" id="GO:0022857">
    <property type="term" value="F:transmembrane transporter activity"/>
    <property type="evidence" value="ECO:0007669"/>
    <property type="project" value="InterPro"/>
</dbReference>
<gene>
    <name evidence="9" type="ORF">FHG12_16245</name>
</gene>
<comment type="subcellular location">
    <subcellularLocation>
        <location evidence="1">Cell membrane</location>
        <topology evidence="1">Multi-pass membrane protein</topology>
    </subcellularLocation>
</comment>
<dbReference type="SUPFAM" id="SSF103473">
    <property type="entry name" value="MFS general substrate transporter"/>
    <property type="match status" value="1"/>
</dbReference>
<accession>A0A5B8A2D9</accession>
<keyword evidence="10" id="KW-1185">Reference proteome</keyword>
<keyword evidence="2" id="KW-0813">Transport</keyword>
<dbReference type="InterPro" id="IPR020846">
    <property type="entry name" value="MFS_dom"/>
</dbReference>
<evidence type="ECO:0000313" key="10">
    <source>
        <dbReference type="Proteomes" id="UP000305398"/>
    </source>
</evidence>
<dbReference type="AlphaFoldDB" id="A0A5B8A2D9"/>
<evidence type="ECO:0000256" key="4">
    <source>
        <dbReference type="ARBA" id="ARBA00022692"/>
    </source>
</evidence>
<keyword evidence="5 7" id="KW-1133">Transmembrane helix</keyword>
<organism evidence="9 10">
    <name type="scientific">Hymenobacter jejuensis</name>
    <dbReference type="NCBI Taxonomy" id="2502781"/>
    <lineage>
        <taxon>Bacteria</taxon>
        <taxon>Pseudomonadati</taxon>
        <taxon>Bacteroidota</taxon>
        <taxon>Cytophagia</taxon>
        <taxon>Cytophagales</taxon>
        <taxon>Hymenobacteraceae</taxon>
        <taxon>Hymenobacter</taxon>
    </lineage>
</organism>
<feature type="transmembrane region" description="Helical" evidence="7">
    <location>
        <begin position="184"/>
        <end position="209"/>
    </location>
</feature>
<dbReference type="CDD" id="cd06173">
    <property type="entry name" value="MFS_MefA_like"/>
    <property type="match status" value="1"/>
</dbReference>
<feature type="transmembrane region" description="Helical" evidence="7">
    <location>
        <begin position="247"/>
        <end position="266"/>
    </location>
</feature>
<keyword evidence="4 7" id="KW-0812">Transmembrane</keyword>
<dbReference type="Gene3D" id="1.20.1250.20">
    <property type="entry name" value="MFS general substrate transporter like domains"/>
    <property type="match status" value="1"/>
</dbReference>
<feature type="transmembrane region" description="Helical" evidence="7">
    <location>
        <begin position="333"/>
        <end position="356"/>
    </location>
</feature>
<evidence type="ECO:0000256" key="2">
    <source>
        <dbReference type="ARBA" id="ARBA00022448"/>
    </source>
</evidence>
<feature type="transmembrane region" description="Helical" evidence="7">
    <location>
        <begin position="394"/>
        <end position="415"/>
    </location>
</feature>
<feature type="transmembrane region" description="Helical" evidence="7">
    <location>
        <begin position="37"/>
        <end position="59"/>
    </location>
</feature>
<feature type="transmembrane region" description="Helical" evidence="7">
    <location>
        <begin position="368"/>
        <end position="388"/>
    </location>
</feature>
<sequence length="558" mass="60088">MPGASVRCSSMPASTTVSPAPLVSPWAPLKEGFFRMLWIASFVSNIGTWMQNVGAVWLMTHLTNSTVLVALMQTASALPIFLLSLPAGALADLVDRRKFLLITQTWMGVVALVLAAVTLLGHISPWGLLFLTFTLDIGGALNNPVWRSVTPELVPRSQLPAAITLNSISFNLARAVGPALGGLVVAYFSAGFAFLLNGLSFLATIYMVYSWKREAQPPTTALAGERILAAMRGGVRYARFSPPVQNILVRAFFFTFGASIVFALLSPVVAKLLHQTGAVYSILLSCMGGGAVVTALLLPRLNRAFSIDKRVSLAAVLFAVVVLGMGFSSNLPLLYVLLTVCGGAWMMSQNSFNVAIQTVVPNWIQARALGIYILVFQGGMALGSFTWGALADEFGLPVALAGAAAWMLLSILLVFRFSLRNGENLDFTIASHWAEPTIVMEPTPNDGPVLITIAYRIAQEDVPTFAATMEELGRIRRREGAIRVGLYADLADPERIMEYFVVESWAEHERQHTQGVGPDEAALATAARNLHRGPEPPVVSHFINLKRADLPPAAVISG</sequence>
<proteinExistence type="predicted"/>
<feature type="transmembrane region" description="Helical" evidence="7">
    <location>
        <begin position="99"/>
        <end position="123"/>
    </location>
</feature>
<dbReference type="PROSITE" id="PS50850">
    <property type="entry name" value="MFS"/>
    <property type="match status" value="1"/>
</dbReference>
<evidence type="ECO:0000256" key="1">
    <source>
        <dbReference type="ARBA" id="ARBA00004651"/>
    </source>
</evidence>
<dbReference type="PANTHER" id="PTHR23513:SF11">
    <property type="entry name" value="STAPHYLOFERRIN A TRANSPORTER"/>
    <property type="match status" value="1"/>
</dbReference>
<reference evidence="9 10" key="1">
    <citation type="submission" date="2019-06" db="EMBL/GenBank/DDBJ databases">
        <authorList>
            <person name="Srinivasan S."/>
        </authorList>
    </citation>
    <scope>NUCLEOTIDE SEQUENCE [LARGE SCALE GENOMIC DNA]</scope>
    <source>
        <strain evidence="9 10">17J68-5</strain>
    </source>
</reference>
<feature type="domain" description="Major facilitator superfamily (MFS) profile" evidence="8">
    <location>
        <begin position="33"/>
        <end position="422"/>
    </location>
</feature>
<feature type="transmembrane region" description="Helical" evidence="7">
    <location>
        <begin position="310"/>
        <end position="327"/>
    </location>
</feature>
<dbReference type="InterPro" id="IPR010290">
    <property type="entry name" value="TM_effector"/>
</dbReference>
<protein>
    <submittedName>
        <fullName evidence="9">MFS transporter</fullName>
    </submittedName>
</protein>
<evidence type="ECO:0000256" key="5">
    <source>
        <dbReference type="ARBA" id="ARBA00022989"/>
    </source>
</evidence>
<evidence type="ECO:0000256" key="6">
    <source>
        <dbReference type="ARBA" id="ARBA00023136"/>
    </source>
</evidence>
<feature type="transmembrane region" description="Helical" evidence="7">
    <location>
        <begin position="278"/>
        <end position="298"/>
    </location>
</feature>
<dbReference type="Pfam" id="PF05977">
    <property type="entry name" value="MFS_3"/>
    <property type="match status" value="1"/>
</dbReference>
<evidence type="ECO:0000313" key="9">
    <source>
        <dbReference type="EMBL" id="QDA61551.1"/>
    </source>
</evidence>
<dbReference type="KEGG" id="hyj:FHG12_16245"/>
<name>A0A5B8A2D9_9BACT</name>
<evidence type="ECO:0000256" key="7">
    <source>
        <dbReference type="SAM" id="Phobius"/>
    </source>
</evidence>